<sequence length="54" mass="6094">MLRLLRDLRVIYYLFGIFQGSNKDAHGSNQTGSVHWRFGSVQFVSEPGEPSTHG</sequence>
<protein>
    <submittedName>
        <fullName evidence="1">Uncharacterized protein</fullName>
    </submittedName>
</protein>
<evidence type="ECO:0000313" key="1">
    <source>
        <dbReference type="EMBL" id="ESA05124.1"/>
    </source>
</evidence>
<accession>U9TAE3</accession>
<reference evidence="1" key="1">
    <citation type="submission" date="2013-07" db="EMBL/GenBank/DDBJ databases">
        <title>The genome of an arbuscular mycorrhizal fungus provides insights into the evolution of the oldest plant symbiosis.</title>
        <authorList>
            <consortium name="DOE Joint Genome Institute"/>
            <person name="Tisserant E."/>
            <person name="Malbreil M."/>
            <person name="Kuo A."/>
            <person name="Kohler A."/>
            <person name="Symeonidi A."/>
            <person name="Balestrini R."/>
            <person name="Charron P."/>
            <person name="Duensing N."/>
            <person name="Frei-dit-Frey N."/>
            <person name="Gianinazzi-Pearson V."/>
            <person name="Gilbert B."/>
            <person name="Handa Y."/>
            <person name="Hijri M."/>
            <person name="Kaul R."/>
            <person name="Kawaguchi M."/>
            <person name="Krajinski F."/>
            <person name="Lammers P."/>
            <person name="Lapierre D."/>
            <person name="Masclaux F.G."/>
            <person name="Murat C."/>
            <person name="Morin E."/>
            <person name="Ndikumana S."/>
            <person name="Pagni M."/>
            <person name="Petitpierre D."/>
            <person name="Requena N."/>
            <person name="Rosikiewicz P."/>
            <person name="Riley R."/>
            <person name="Saito K."/>
            <person name="San Clemente H."/>
            <person name="Shapiro H."/>
            <person name="van Tuinen D."/>
            <person name="Becard G."/>
            <person name="Bonfante P."/>
            <person name="Paszkowski U."/>
            <person name="Shachar-Hill Y."/>
            <person name="Young J.P."/>
            <person name="Sanders I.R."/>
            <person name="Henrissat B."/>
            <person name="Rensing S.A."/>
            <person name="Grigoriev I.V."/>
            <person name="Corradi N."/>
            <person name="Roux C."/>
            <person name="Martin F."/>
        </authorList>
    </citation>
    <scope>NUCLEOTIDE SEQUENCE</scope>
    <source>
        <strain evidence="1">DAOM 197198</strain>
    </source>
</reference>
<dbReference type="HOGENOM" id="CLU_3051558_0_0_1"/>
<gene>
    <name evidence="1" type="ORF">GLOINDRAFT_35937</name>
</gene>
<dbReference type="EMBL" id="KI293449">
    <property type="protein sequence ID" value="ESA05124.1"/>
    <property type="molecule type" value="Genomic_DNA"/>
</dbReference>
<name>U9TAE3_RHIID</name>
<proteinExistence type="predicted"/>
<dbReference type="AlphaFoldDB" id="U9TAE3"/>
<organism evidence="1">
    <name type="scientific">Rhizophagus irregularis (strain DAOM 181602 / DAOM 197198 / MUCL 43194)</name>
    <name type="common">Arbuscular mycorrhizal fungus</name>
    <name type="synonym">Glomus intraradices</name>
    <dbReference type="NCBI Taxonomy" id="747089"/>
    <lineage>
        <taxon>Eukaryota</taxon>
        <taxon>Fungi</taxon>
        <taxon>Fungi incertae sedis</taxon>
        <taxon>Mucoromycota</taxon>
        <taxon>Glomeromycotina</taxon>
        <taxon>Glomeromycetes</taxon>
        <taxon>Glomerales</taxon>
        <taxon>Glomeraceae</taxon>
        <taxon>Rhizophagus</taxon>
    </lineage>
</organism>